<evidence type="ECO:0000259" key="1">
    <source>
        <dbReference type="Pfam" id="PF01266"/>
    </source>
</evidence>
<dbReference type="AlphaFoldDB" id="A0A9X4KHQ1"/>
<proteinExistence type="predicted"/>
<comment type="caution">
    <text evidence="2">The sequence shown here is derived from an EMBL/GenBank/DDBJ whole genome shotgun (WGS) entry which is preliminary data.</text>
</comment>
<dbReference type="Gene3D" id="3.50.50.60">
    <property type="entry name" value="FAD/NAD(P)-binding domain"/>
    <property type="match status" value="1"/>
</dbReference>
<feature type="domain" description="FAD dependent oxidoreductase" evidence="1">
    <location>
        <begin position="2"/>
        <end position="330"/>
    </location>
</feature>
<gene>
    <name evidence="2" type="ORF">OMP38_14885</name>
</gene>
<dbReference type="EMBL" id="JAPDHZ010000003">
    <property type="protein sequence ID" value="MDG0792001.1"/>
    <property type="molecule type" value="Genomic_DNA"/>
</dbReference>
<protein>
    <submittedName>
        <fullName evidence="2">FAD-binding oxidoreductase</fullName>
    </submittedName>
</protein>
<name>A0A9X4KHQ1_9BACL</name>
<dbReference type="SUPFAM" id="SSF51905">
    <property type="entry name" value="FAD/NAD(P)-binding domain"/>
    <property type="match status" value="1"/>
</dbReference>
<dbReference type="InterPro" id="IPR036188">
    <property type="entry name" value="FAD/NAD-bd_sf"/>
</dbReference>
<evidence type="ECO:0000313" key="2">
    <source>
        <dbReference type="EMBL" id="MDG0792001.1"/>
    </source>
</evidence>
<dbReference type="Gene3D" id="3.30.9.10">
    <property type="entry name" value="D-Amino Acid Oxidase, subunit A, domain 2"/>
    <property type="match status" value="1"/>
</dbReference>
<dbReference type="InterPro" id="IPR006076">
    <property type="entry name" value="FAD-dep_OxRdtase"/>
</dbReference>
<dbReference type="Pfam" id="PF01266">
    <property type="entry name" value="DAO"/>
    <property type="match status" value="1"/>
</dbReference>
<dbReference type="PANTHER" id="PTHR13847:SF201">
    <property type="entry name" value="PUTATIBE OXIDOREDUCTASE"/>
    <property type="match status" value="1"/>
</dbReference>
<sequence>MSVVLIDEGRIGEGSSAASTGLLQYSNDIMLTDLLSQLGDDRAVHFYRSCKNALERLCQFAERLPADVSFKRRSSFYFASSSADVQKLKSEYEILRANGFSVDWLDEGGIRAIFPFAKPAAIVTNGDGELNPYRFAIRLAEQASEKGARIYENTALKSVEGPKGDLLCHTSGGAIKASSVVYAVGYRPEIADISMLGVKFVRTYAIATRIVPSLADWHQRWLLWETARPYLYARTTPDSRVVIGGFDEDIRQPVASQSELNKYADRLLKEARKLFPDLPLEPAYAWNAAFCESKDNLPWIGEDPERPGRYIALGYGGNGAIYSMLACDVLLDALQGKISPLDDLVGLRNRRTGLPK</sequence>
<keyword evidence="3" id="KW-1185">Reference proteome</keyword>
<organism evidence="2 3">
    <name type="scientific">Cohnella ginsengisoli</name>
    <dbReference type="NCBI Taxonomy" id="425004"/>
    <lineage>
        <taxon>Bacteria</taxon>
        <taxon>Bacillati</taxon>
        <taxon>Bacillota</taxon>
        <taxon>Bacilli</taxon>
        <taxon>Bacillales</taxon>
        <taxon>Paenibacillaceae</taxon>
        <taxon>Cohnella</taxon>
    </lineage>
</organism>
<dbReference type="PANTHER" id="PTHR13847">
    <property type="entry name" value="SARCOSINE DEHYDROGENASE-RELATED"/>
    <property type="match status" value="1"/>
</dbReference>
<dbReference type="GO" id="GO:0005737">
    <property type="term" value="C:cytoplasm"/>
    <property type="evidence" value="ECO:0007669"/>
    <property type="project" value="TreeGrafter"/>
</dbReference>
<reference evidence="2 3" key="1">
    <citation type="submission" date="2022-10" db="EMBL/GenBank/DDBJ databases">
        <title>Comparative genomic analysis of Cohnella hashimotonis sp. nov., isolated from the International Space Station.</title>
        <authorList>
            <person name="Simpson A."/>
            <person name="Venkateswaran K."/>
        </authorList>
    </citation>
    <scope>NUCLEOTIDE SEQUENCE [LARGE SCALE GENOMIC DNA]</scope>
    <source>
        <strain evidence="2 3">DSM 18997</strain>
    </source>
</reference>
<dbReference type="RefSeq" id="WP_277566820.1">
    <property type="nucleotide sequence ID" value="NZ_JAPDHZ010000003.1"/>
</dbReference>
<dbReference type="Proteomes" id="UP001153387">
    <property type="component" value="Unassembled WGS sequence"/>
</dbReference>
<accession>A0A9X4KHQ1</accession>
<evidence type="ECO:0000313" key="3">
    <source>
        <dbReference type="Proteomes" id="UP001153387"/>
    </source>
</evidence>